<name>A0AAC9D0N2_9FLAO</name>
<protein>
    <submittedName>
        <fullName evidence="1">Uncharacterized protein</fullName>
    </submittedName>
</protein>
<dbReference type="EMBL" id="CP016907">
    <property type="protein sequence ID" value="AOC94509.1"/>
    <property type="molecule type" value="Genomic_DNA"/>
</dbReference>
<reference evidence="1 2" key="1">
    <citation type="submission" date="2016-08" db="EMBL/GenBank/DDBJ databases">
        <title>Complete genome sequence of Flavobacterium johnsoniae strain GSE09, a volatile-producing biocontrol agent isolated from cucumber (Cucumis sativus).</title>
        <authorList>
            <person name="Jeong J.-J."/>
            <person name="Oh J.Y."/>
            <person name="Jim Y.J."/>
            <person name="Sang M.K."/>
            <person name="Kim K.D."/>
        </authorList>
    </citation>
    <scope>NUCLEOTIDE SEQUENCE [LARGE SCALE GENOMIC DNA]</scope>
    <source>
        <strain evidence="1 2">GSE09</strain>
    </source>
</reference>
<proteinExistence type="predicted"/>
<sequence length="85" mass="9956">MIVSQILQILQKKILKKSAQSAESAGNKIFPTLRLCEIFLLLTLTFTNKMLWNYLPYIDFEHTFTLLINKWDSKPKYVLYINGSD</sequence>
<accession>A0AAC9D0N2</accession>
<gene>
    <name evidence="1" type="ORF">BB050_01379</name>
</gene>
<dbReference type="Proteomes" id="UP000093276">
    <property type="component" value="Chromosome"/>
</dbReference>
<evidence type="ECO:0000313" key="1">
    <source>
        <dbReference type="EMBL" id="AOC94509.1"/>
    </source>
</evidence>
<dbReference type="KEGG" id="fjg:BB050_01379"/>
<organism evidence="1 2">
    <name type="scientific">Flavobacterium anhuiense</name>
    <dbReference type="NCBI Taxonomy" id="459526"/>
    <lineage>
        <taxon>Bacteria</taxon>
        <taxon>Pseudomonadati</taxon>
        <taxon>Bacteroidota</taxon>
        <taxon>Flavobacteriia</taxon>
        <taxon>Flavobacteriales</taxon>
        <taxon>Flavobacteriaceae</taxon>
        <taxon>Flavobacterium</taxon>
    </lineage>
</organism>
<evidence type="ECO:0000313" key="2">
    <source>
        <dbReference type="Proteomes" id="UP000093276"/>
    </source>
</evidence>
<dbReference type="AlphaFoldDB" id="A0AAC9D0N2"/>